<reference evidence="1 2" key="1">
    <citation type="submission" date="2019-07" db="EMBL/GenBank/DDBJ databases">
        <title>New species of Amycolatopsis and Streptomyces.</title>
        <authorList>
            <person name="Duangmal K."/>
            <person name="Teo W.F.A."/>
            <person name="Lipun K."/>
        </authorList>
    </citation>
    <scope>NUCLEOTIDE SEQUENCE [LARGE SCALE GENOMIC DNA]</scope>
    <source>
        <strain evidence="1 2">TISTR 2346</strain>
    </source>
</reference>
<gene>
    <name evidence="1" type="ORF">FNH04_19375</name>
</gene>
<comment type="caution">
    <text evidence="1">The sequence shown here is derived from an EMBL/GenBank/DDBJ whole genome shotgun (WGS) entry which is preliminary data.</text>
</comment>
<sequence>MSARAHIRPHPATTGGVDIRLPWWALVLPALAFAALLLLVLSASDAHAASGDPAITRLFERIRLALVHGMP</sequence>
<proteinExistence type="predicted"/>
<protein>
    <submittedName>
        <fullName evidence="1">Uncharacterized protein</fullName>
    </submittedName>
</protein>
<organism evidence="1 2">
    <name type="scientific">Streptomyces phyllanthi</name>
    <dbReference type="NCBI Taxonomy" id="1803180"/>
    <lineage>
        <taxon>Bacteria</taxon>
        <taxon>Bacillati</taxon>
        <taxon>Actinomycetota</taxon>
        <taxon>Actinomycetes</taxon>
        <taxon>Kitasatosporales</taxon>
        <taxon>Streptomycetaceae</taxon>
        <taxon>Streptomyces</taxon>
    </lineage>
</organism>
<dbReference type="AlphaFoldDB" id="A0A5N8W4E5"/>
<evidence type="ECO:0000313" key="1">
    <source>
        <dbReference type="EMBL" id="MPY41982.1"/>
    </source>
</evidence>
<dbReference type="EMBL" id="VJZE01000126">
    <property type="protein sequence ID" value="MPY41982.1"/>
    <property type="molecule type" value="Genomic_DNA"/>
</dbReference>
<accession>A0A5N8W4E5</accession>
<dbReference type="RefSeq" id="WP_152785915.1">
    <property type="nucleotide sequence ID" value="NZ_BAABEQ010000012.1"/>
</dbReference>
<keyword evidence="2" id="KW-1185">Reference proteome</keyword>
<dbReference type="Proteomes" id="UP000326979">
    <property type="component" value="Unassembled WGS sequence"/>
</dbReference>
<evidence type="ECO:0000313" key="2">
    <source>
        <dbReference type="Proteomes" id="UP000326979"/>
    </source>
</evidence>
<name>A0A5N8W4E5_9ACTN</name>